<dbReference type="eggNOG" id="COG2608">
    <property type="taxonomic scope" value="Bacteria"/>
</dbReference>
<keyword evidence="4" id="KW-1185">Reference proteome</keyword>
<protein>
    <submittedName>
        <fullName evidence="2">Copper chaperone</fullName>
    </submittedName>
    <submittedName>
        <fullName evidence="3">Heavy-metal-associated domain-containing protein</fullName>
    </submittedName>
</protein>
<evidence type="ECO:0000313" key="2">
    <source>
        <dbReference type="EMBL" id="AHY46978.1"/>
    </source>
</evidence>
<accession>A0A023X3P2</accession>
<organism evidence="2 4">
    <name type="scientific">Rubrobacter radiotolerans</name>
    <name type="common">Arthrobacter radiotolerans</name>
    <dbReference type="NCBI Taxonomy" id="42256"/>
    <lineage>
        <taxon>Bacteria</taxon>
        <taxon>Bacillati</taxon>
        <taxon>Actinomycetota</taxon>
        <taxon>Rubrobacteria</taxon>
        <taxon>Rubrobacterales</taxon>
        <taxon>Rubrobacteraceae</taxon>
        <taxon>Rubrobacter</taxon>
    </lineage>
</organism>
<dbReference type="PROSITE" id="PS50846">
    <property type="entry name" value="HMA_2"/>
    <property type="match status" value="1"/>
</dbReference>
<dbReference type="Proteomes" id="UP000025229">
    <property type="component" value="Chromosome"/>
</dbReference>
<dbReference type="KEGG" id="rrd:RradSPS_1695"/>
<dbReference type="EMBL" id="JAWXXX010000001">
    <property type="protein sequence ID" value="MDX5894384.1"/>
    <property type="molecule type" value="Genomic_DNA"/>
</dbReference>
<proteinExistence type="predicted"/>
<dbReference type="SUPFAM" id="SSF55008">
    <property type="entry name" value="HMA, heavy metal-associated domain"/>
    <property type="match status" value="1"/>
</dbReference>
<dbReference type="HOGENOM" id="CLU_134973_5_3_11"/>
<reference evidence="3" key="2">
    <citation type="submission" date="2023-11" db="EMBL/GenBank/DDBJ databases">
        <title>MicrobeMod: A computational toolkit for identifying prokaryotic methylation and restriction-modification with nanopore sequencing.</title>
        <authorList>
            <person name="Crits-Christoph A."/>
            <person name="Kang S.C."/>
            <person name="Lee H."/>
            <person name="Ostrov N."/>
        </authorList>
    </citation>
    <scope>NUCLEOTIDE SEQUENCE</scope>
    <source>
        <strain evidence="3">ATCC 51242</strain>
    </source>
</reference>
<gene>
    <name evidence="2" type="ORF">RradSPS_1695</name>
    <name evidence="3" type="ORF">SIL72_10135</name>
</gene>
<name>A0A023X3P2_RUBRA</name>
<dbReference type="Gene3D" id="3.30.70.100">
    <property type="match status" value="1"/>
</dbReference>
<dbReference type="RefSeq" id="WP_038681972.1">
    <property type="nucleotide sequence ID" value="NZ_CP007514.1"/>
</dbReference>
<reference evidence="2 4" key="1">
    <citation type="submission" date="2014-03" db="EMBL/GenBank/DDBJ databases">
        <title>Complete genome sequence of the Radio-Resistant Rubrobacter radiotolerans RSPS-4.</title>
        <authorList>
            <person name="Egas C.C."/>
            <person name="Barroso C.C."/>
            <person name="Froufe H.J.C."/>
            <person name="Pacheco J.J."/>
            <person name="Albuquerque L.L."/>
            <person name="da Costa M.M.S."/>
        </authorList>
    </citation>
    <scope>NUCLEOTIDE SEQUENCE [LARGE SCALE GENOMIC DNA]</scope>
    <source>
        <strain evidence="2 4">RSPS-4</strain>
    </source>
</reference>
<dbReference type="Proteomes" id="UP001281130">
    <property type="component" value="Unassembled WGS sequence"/>
</dbReference>
<dbReference type="AlphaFoldDB" id="A0A023X3P2"/>
<evidence type="ECO:0000313" key="3">
    <source>
        <dbReference type="EMBL" id="MDX5894384.1"/>
    </source>
</evidence>
<dbReference type="InterPro" id="IPR006121">
    <property type="entry name" value="HMA_dom"/>
</dbReference>
<dbReference type="STRING" id="42256.RradSPS_1695"/>
<dbReference type="EMBL" id="CP007514">
    <property type="protein sequence ID" value="AHY46978.1"/>
    <property type="molecule type" value="Genomic_DNA"/>
</dbReference>
<dbReference type="GO" id="GO:0046872">
    <property type="term" value="F:metal ion binding"/>
    <property type="evidence" value="ECO:0007669"/>
    <property type="project" value="InterPro"/>
</dbReference>
<dbReference type="Pfam" id="PF00403">
    <property type="entry name" value="HMA"/>
    <property type="match status" value="1"/>
</dbReference>
<sequence length="69" mass="7140">MSETTLRVTDMSCAHCEMSVQEAVGALDGVEAVTADHAAGEVRVSHDPALAPEERLAAAVREAGYTPAS</sequence>
<feature type="domain" description="HMA" evidence="1">
    <location>
        <begin position="2"/>
        <end position="68"/>
    </location>
</feature>
<dbReference type="CDD" id="cd00371">
    <property type="entry name" value="HMA"/>
    <property type="match status" value="1"/>
</dbReference>
<evidence type="ECO:0000259" key="1">
    <source>
        <dbReference type="PROSITE" id="PS50846"/>
    </source>
</evidence>
<dbReference type="InterPro" id="IPR036163">
    <property type="entry name" value="HMA_dom_sf"/>
</dbReference>
<evidence type="ECO:0000313" key="4">
    <source>
        <dbReference type="Proteomes" id="UP000025229"/>
    </source>
</evidence>
<dbReference type="OrthoDB" id="9813965at2"/>